<dbReference type="STRING" id="69395.AQ619_07550"/>
<dbReference type="KEGG" id="chq:AQ619_07550"/>
<reference evidence="5 6" key="1">
    <citation type="submission" date="2015-10" db="EMBL/GenBank/DDBJ databases">
        <title>Conservation of the essential genome among Caulobacter and Brevundimonas species.</title>
        <authorList>
            <person name="Scott D."/>
            <person name="Ely B."/>
        </authorList>
    </citation>
    <scope>NUCLEOTIDE SEQUENCE [LARGE SCALE GENOMIC DNA]</scope>
    <source>
        <strain evidence="5 6">CB4</strain>
    </source>
</reference>
<dbReference type="Pfam" id="PF02894">
    <property type="entry name" value="GFO_IDH_MocA_C"/>
    <property type="match status" value="1"/>
</dbReference>
<proteinExistence type="inferred from homology"/>
<evidence type="ECO:0000256" key="2">
    <source>
        <dbReference type="ARBA" id="ARBA00023002"/>
    </source>
</evidence>
<dbReference type="Proteomes" id="UP000056905">
    <property type="component" value="Chromosome"/>
</dbReference>
<dbReference type="Gene3D" id="3.30.360.10">
    <property type="entry name" value="Dihydrodipicolinate Reductase, domain 2"/>
    <property type="match status" value="1"/>
</dbReference>
<dbReference type="EMBL" id="CP013002">
    <property type="protein sequence ID" value="ALL13220.1"/>
    <property type="molecule type" value="Genomic_DNA"/>
</dbReference>
<dbReference type="PANTHER" id="PTHR43708:SF5">
    <property type="entry name" value="CONSERVED EXPRESSED OXIDOREDUCTASE (EUROFUNG)-RELATED"/>
    <property type="match status" value="1"/>
</dbReference>
<dbReference type="GO" id="GO:0016491">
    <property type="term" value="F:oxidoreductase activity"/>
    <property type="evidence" value="ECO:0007669"/>
    <property type="project" value="UniProtKB-KW"/>
</dbReference>
<dbReference type="RefSeq" id="WP_062146008.1">
    <property type="nucleotide sequence ID" value="NZ_CP013002.1"/>
</dbReference>
<evidence type="ECO:0000259" key="4">
    <source>
        <dbReference type="Pfam" id="PF02894"/>
    </source>
</evidence>
<sequence length="345" mass="37351">MSPAPLKVALVGYGLAGKTFHAPLITATDGLELHTVVSSDAAKVRADFPEVAVVAGDLKRALANPEIDLVVIATPDSLHADQAHAALEAGKHVVIDKPFAVTLEAARAVADHARKVGRLVSVFQNRRWDSDFLTLKALIDQGHLGEIVQYESHFDRHRPTVRDRWREKPGAGVLLDLGPHLIDQALVLFGKPQAVYADVAIQKEGGVAGDYFHLLLRYPRLRVLLHASQMTQATNLRLAVHGTAGSFIKSGLDAQEDQLKAGMAPGSPAYGADQRPGVLIQLEDDEPISTAVQPLRGRYDHFYAGIREAICKGSPPPVTLEEALLVMEVIDAAQRSAAERREIDL</sequence>
<dbReference type="PANTHER" id="PTHR43708">
    <property type="entry name" value="CONSERVED EXPRESSED OXIDOREDUCTASE (EUROFUNG)"/>
    <property type="match status" value="1"/>
</dbReference>
<dbReference type="GO" id="GO:0000166">
    <property type="term" value="F:nucleotide binding"/>
    <property type="evidence" value="ECO:0007669"/>
    <property type="project" value="InterPro"/>
</dbReference>
<evidence type="ECO:0000313" key="6">
    <source>
        <dbReference type="Proteomes" id="UP000056905"/>
    </source>
</evidence>
<name>A0A0P0NYQ0_9CAUL</name>
<dbReference type="InterPro" id="IPR036291">
    <property type="entry name" value="NAD(P)-bd_dom_sf"/>
</dbReference>
<feature type="domain" description="Gfo/Idh/MocA-like oxidoreductase N-terminal" evidence="3">
    <location>
        <begin position="6"/>
        <end position="122"/>
    </location>
</feature>
<gene>
    <name evidence="5" type="ORF">AQ619_07550</name>
</gene>
<dbReference type="AlphaFoldDB" id="A0A0P0NYQ0"/>
<keyword evidence="6" id="KW-1185">Reference proteome</keyword>
<accession>A0A0P0NYQ0</accession>
<dbReference type="OrthoDB" id="9792935at2"/>
<dbReference type="SUPFAM" id="SSF51735">
    <property type="entry name" value="NAD(P)-binding Rossmann-fold domains"/>
    <property type="match status" value="1"/>
</dbReference>
<evidence type="ECO:0000256" key="1">
    <source>
        <dbReference type="ARBA" id="ARBA00010928"/>
    </source>
</evidence>
<dbReference type="InterPro" id="IPR004104">
    <property type="entry name" value="Gfo/Idh/MocA-like_OxRdtase_C"/>
</dbReference>
<dbReference type="Pfam" id="PF01408">
    <property type="entry name" value="GFO_IDH_MocA"/>
    <property type="match status" value="1"/>
</dbReference>
<organism evidence="5 6">
    <name type="scientific">Caulobacter henricii</name>
    <dbReference type="NCBI Taxonomy" id="69395"/>
    <lineage>
        <taxon>Bacteria</taxon>
        <taxon>Pseudomonadati</taxon>
        <taxon>Pseudomonadota</taxon>
        <taxon>Alphaproteobacteria</taxon>
        <taxon>Caulobacterales</taxon>
        <taxon>Caulobacteraceae</taxon>
        <taxon>Caulobacter</taxon>
    </lineage>
</organism>
<comment type="similarity">
    <text evidence="1">Belongs to the Gfo/Idh/MocA family.</text>
</comment>
<dbReference type="InterPro" id="IPR000683">
    <property type="entry name" value="Gfo/Idh/MocA-like_OxRdtase_N"/>
</dbReference>
<dbReference type="NCBIfam" id="NF008607">
    <property type="entry name" value="PRK11579.1"/>
    <property type="match status" value="1"/>
</dbReference>
<evidence type="ECO:0000313" key="5">
    <source>
        <dbReference type="EMBL" id="ALL13220.1"/>
    </source>
</evidence>
<dbReference type="Gene3D" id="3.40.50.720">
    <property type="entry name" value="NAD(P)-binding Rossmann-like Domain"/>
    <property type="match status" value="1"/>
</dbReference>
<dbReference type="SUPFAM" id="SSF55347">
    <property type="entry name" value="Glyceraldehyde-3-phosphate dehydrogenase-like, C-terminal domain"/>
    <property type="match status" value="1"/>
</dbReference>
<feature type="domain" description="Gfo/Idh/MocA-like oxidoreductase C-terminal" evidence="4">
    <location>
        <begin position="136"/>
        <end position="345"/>
    </location>
</feature>
<protein>
    <submittedName>
        <fullName evidence="5">Oxidoreductase</fullName>
    </submittedName>
</protein>
<keyword evidence="2" id="KW-0560">Oxidoreductase</keyword>
<evidence type="ECO:0000259" key="3">
    <source>
        <dbReference type="Pfam" id="PF01408"/>
    </source>
</evidence>
<dbReference type="InterPro" id="IPR051317">
    <property type="entry name" value="Gfo/Idh/MocA_oxidoreduct"/>
</dbReference>